<accession>A0ACC2RH45</accession>
<comment type="caution">
    <text evidence="1">The sequence shown here is derived from an EMBL/GenBank/DDBJ whole genome shotgun (WGS) entry which is preliminary data.</text>
</comment>
<proteinExistence type="predicted"/>
<reference evidence="1" key="1">
    <citation type="submission" date="2022-04" db="EMBL/GenBank/DDBJ databases">
        <title>Genome of the entomopathogenic fungus Entomophthora muscae.</title>
        <authorList>
            <person name="Elya C."/>
            <person name="Lovett B.R."/>
            <person name="Lee E."/>
            <person name="Macias A.M."/>
            <person name="Hajek A.E."/>
            <person name="De Bivort B.L."/>
            <person name="Kasson M.T."/>
            <person name="De Fine Licht H.H."/>
            <person name="Stajich J.E."/>
        </authorList>
    </citation>
    <scope>NUCLEOTIDE SEQUENCE</scope>
    <source>
        <strain evidence="1">Berkeley</strain>
    </source>
</reference>
<organism evidence="1 2">
    <name type="scientific">Entomophthora muscae</name>
    <dbReference type="NCBI Taxonomy" id="34485"/>
    <lineage>
        <taxon>Eukaryota</taxon>
        <taxon>Fungi</taxon>
        <taxon>Fungi incertae sedis</taxon>
        <taxon>Zoopagomycota</taxon>
        <taxon>Entomophthoromycotina</taxon>
        <taxon>Entomophthoromycetes</taxon>
        <taxon>Entomophthorales</taxon>
        <taxon>Entomophthoraceae</taxon>
        <taxon>Entomophthora</taxon>
    </lineage>
</organism>
<dbReference type="Proteomes" id="UP001165960">
    <property type="component" value="Unassembled WGS sequence"/>
</dbReference>
<sequence>MVLADEPHIAVTRKTSPFSVMLDNLHSIIQGPVIDFPKFDIVLGLDWFLLCSEAQHRHTTGNPNLRIGFMAGKAIQLPCCPE</sequence>
<dbReference type="EMBL" id="QTSX02007252">
    <property type="protein sequence ID" value="KAJ9049285.1"/>
    <property type="molecule type" value="Genomic_DNA"/>
</dbReference>
<evidence type="ECO:0000313" key="1">
    <source>
        <dbReference type="EMBL" id="KAJ9049285.1"/>
    </source>
</evidence>
<evidence type="ECO:0000313" key="2">
    <source>
        <dbReference type="Proteomes" id="UP001165960"/>
    </source>
</evidence>
<name>A0ACC2RH45_9FUNG</name>
<protein>
    <submittedName>
        <fullName evidence="1">Uncharacterized protein</fullName>
    </submittedName>
</protein>
<keyword evidence="2" id="KW-1185">Reference proteome</keyword>
<gene>
    <name evidence="1" type="ORF">DSO57_1026258</name>
</gene>